<evidence type="ECO:0000313" key="2">
    <source>
        <dbReference type="EMBL" id="KAJ4272014.1"/>
    </source>
</evidence>
<comment type="caution">
    <text evidence="2">The sequence shown here is derived from an EMBL/GenBank/DDBJ whole genome shotgun (WGS) entry which is preliminary data.</text>
</comment>
<feature type="region of interest" description="Disordered" evidence="1">
    <location>
        <begin position="173"/>
        <end position="199"/>
    </location>
</feature>
<organism evidence="2 3">
    <name type="scientific">Fusarium torreyae</name>
    <dbReference type="NCBI Taxonomy" id="1237075"/>
    <lineage>
        <taxon>Eukaryota</taxon>
        <taxon>Fungi</taxon>
        <taxon>Dikarya</taxon>
        <taxon>Ascomycota</taxon>
        <taxon>Pezizomycotina</taxon>
        <taxon>Sordariomycetes</taxon>
        <taxon>Hypocreomycetidae</taxon>
        <taxon>Hypocreales</taxon>
        <taxon>Nectriaceae</taxon>
        <taxon>Fusarium</taxon>
    </lineage>
</organism>
<evidence type="ECO:0000256" key="1">
    <source>
        <dbReference type="SAM" id="MobiDB-lite"/>
    </source>
</evidence>
<reference evidence="2" key="1">
    <citation type="submission" date="2022-09" db="EMBL/GenBank/DDBJ databases">
        <title>Fusarium specimens isolated from Avocado Roots.</title>
        <authorList>
            <person name="Stajich J."/>
            <person name="Roper C."/>
            <person name="Heimlech-Rivalta G."/>
        </authorList>
    </citation>
    <scope>NUCLEOTIDE SEQUENCE</scope>
    <source>
        <strain evidence="2">CF00136</strain>
    </source>
</reference>
<protein>
    <submittedName>
        <fullName evidence="2">Uncharacterized protein</fullName>
    </submittedName>
</protein>
<dbReference type="EMBL" id="JAOQAZ010000001">
    <property type="protein sequence ID" value="KAJ4272014.1"/>
    <property type="molecule type" value="Genomic_DNA"/>
</dbReference>
<dbReference type="AlphaFoldDB" id="A0A9W8VQZ6"/>
<name>A0A9W8VQZ6_9HYPO</name>
<proteinExistence type="predicted"/>
<dbReference type="OrthoDB" id="5040307at2759"/>
<evidence type="ECO:0000313" key="3">
    <source>
        <dbReference type="Proteomes" id="UP001152049"/>
    </source>
</evidence>
<gene>
    <name evidence="2" type="ORF">NW762_000724</name>
</gene>
<feature type="region of interest" description="Disordered" evidence="1">
    <location>
        <begin position="1"/>
        <end position="28"/>
    </location>
</feature>
<keyword evidence="3" id="KW-1185">Reference proteome</keyword>
<dbReference type="Proteomes" id="UP001152049">
    <property type="component" value="Unassembled WGS sequence"/>
</dbReference>
<sequence>MVQHRRRSVPAGAVDLPSPPSSQTSNNWANAMATPISVPIITRLSTPKLPDHAKNEGVKFLRQAEALASMNFELSLRAVSSLANRLERDVQMLVLRTAEDQAFRRKNEDRMTQMMHEVHTIKAYMAPMKGIQPATQADVERLQQEMRESTLEWHKQLEDARTKIDDISDRWRQASQPGAVKNNDPVSNTPPRRETRSMRRARRALTWNKGYSPSSNPESRINEAIGSTKRWNREHKVTKMRDNQFIAGYLKKQSHRDPELAKILQQTIQKHTLKAADRAKAGKARNPQSLEELCRNVSWQNVLASATDVLVTNKSQTLRALGQA</sequence>
<accession>A0A9W8VQZ6</accession>